<dbReference type="InterPro" id="IPR028978">
    <property type="entry name" value="Chorismate_lyase_/UTRA_dom_sf"/>
</dbReference>
<dbReference type="PANTHER" id="PTHR44846">
    <property type="entry name" value="MANNOSYL-D-GLYCERATE TRANSPORT/METABOLISM SYSTEM REPRESSOR MNGR-RELATED"/>
    <property type="match status" value="1"/>
</dbReference>
<dbReference type="SMART" id="SM00866">
    <property type="entry name" value="UTRA"/>
    <property type="match status" value="1"/>
</dbReference>
<feature type="domain" description="HTH gntR-type" evidence="4">
    <location>
        <begin position="11"/>
        <end position="78"/>
    </location>
</feature>
<dbReference type="GO" id="GO:0003677">
    <property type="term" value="F:DNA binding"/>
    <property type="evidence" value="ECO:0007669"/>
    <property type="project" value="UniProtKB-KW"/>
</dbReference>
<gene>
    <name evidence="5" type="primary">phnF</name>
    <name evidence="5" type="ORF">NCTC9504_06058</name>
</gene>
<dbReference type="Gene3D" id="3.40.1410.10">
    <property type="entry name" value="Chorismate lyase-like"/>
    <property type="match status" value="1"/>
</dbReference>
<evidence type="ECO:0000259" key="4">
    <source>
        <dbReference type="PROSITE" id="PS50949"/>
    </source>
</evidence>
<dbReference type="GO" id="GO:0003700">
    <property type="term" value="F:DNA-binding transcription factor activity"/>
    <property type="evidence" value="ECO:0007669"/>
    <property type="project" value="InterPro"/>
</dbReference>
<evidence type="ECO:0000256" key="1">
    <source>
        <dbReference type="ARBA" id="ARBA00023015"/>
    </source>
</evidence>
<dbReference type="InterPro" id="IPR012702">
    <property type="entry name" value="CP_lyase_PhnF"/>
</dbReference>
<dbReference type="SUPFAM" id="SSF64288">
    <property type="entry name" value="Chorismate lyase-like"/>
    <property type="match status" value="1"/>
</dbReference>
<dbReference type="Proteomes" id="UP000254020">
    <property type="component" value="Unassembled WGS sequence"/>
</dbReference>
<evidence type="ECO:0000256" key="3">
    <source>
        <dbReference type="ARBA" id="ARBA00023163"/>
    </source>
</evidence>
<dbReference type="PANTHER" id="PTHR44846:SF16">
    <property type="entry name" value="TRANSCRIPTIONAL REGULATOR PHNF-RELATED"/>
    <property type="match status" value="1"/>
</dbReference>
<dbReference type="InterPro" id="IPR050679">
    <property type="entry name" value="Bact_HTH_transcr_reg"/>
</dbReference>
<keyword evidence="3" id="KW-0804">Transcription</keyword>
<evidence type="ECO:0000256" key="2">
    <source>
        <dbReference type="ARBA" id="ARBA00023125"/>
    </source>
</evidence>
<dbReference type="CDD" id="cd07377">
    <property type="entry name" value="WHTH_GntR"/>
    <property type="match status" value="1"/>
</dbReference>
<dbReference type="NCBIfam" id="NF007486">
    <property type="entry name" value="PRK10079.1"/>
    <property type="match status" value="1"/>
</dbReference>
<dbReference type="InterPro" id="IPR036390">
    <property type="entry name" value="WH_DNA-bd_sf"/>
</dbReference>
<dbReference type="SMART" id="SM00345">
    <property type="entry name" value="HTH_GNTR"/>
    <property type="match status" value="1"/>
</dbReference>
<dbReference type="PRINTS" id="PR00035">
    <property type="entry name" value="HTHGNTR"/>
</dbReference>
<dbReference type="EMBL" id="UGMA01000005">
    <property type="protein sequence ID" value="STV15208.1"/>
    <property type="molecule type" value="Genomic_DNA"/>
</dbReference>
<dbReference type="InterPro" id="IPR036388">
    <property type="entry name" value="WH-like_DNA-bd_sf"/>
</dbReference>
<dbReference type="SUPFAM" id="SSF46785">
    <property type="entry name" value="Winged helix' DNA-binding domain"/>
    <property type="match status" value="1"/>
</dbReference>
<dbReference type="InterPro" id="IPR011663">
    <property type="entry name" value="UTRA"/>
</dbReference>
<evidence type="ECO:0000313" key="6">
    <source>
        <dbReference type="Proteomes" id="UP000254020"/>
    </source>
</evidence>
<proteinExistence type="predicted"/>
<name>A0A378AR16_KLEPN</name>
<organism evidence="5 6">
    <name type="scientific">Klebsiella pneumoniae subsp. pneumoniae</name>
    <dbReference type="NCBI Taxonomy" id="72407"/>
    <lineage>
        <taxon>Bacteria</taxon>
        <taxon>Pseudomonadati</taxon>
        <taxon>Pseudomonadota</taxon>
        <taxon>Gammaproteobacteria</taxon>
        <taxon>Enterobacterales</taxon>
        <taxon>Enterobacteriaceae</taxon>
        <taxon>Klebsiella/Raoultella group</taxon>
        <taxon>Klebsiella</taxon>
        <taxon>Klebsiella pneumoniae complex</taxon>
    </lineage>
</organism>
<dbReference type="Gene3D" id="1.10.10.10">
    <property type="entry name" value="Winged helix-like DNA-binding domain superfamily/Winged helix DNA-binding domain"/>
    <property type="match status" value="1"/>
</dbReference>
<dbReference type="AlphaFoldDB" id="A0A378AR16"/>
<protein>
    <submittedName>
        <fullName evidence="5">GntR family transcriptional regulator</fullName>
    </submittedName>
</protein>
<keyword evidence="1" id="KW-0805">Transcription regulation</keyword>
<dbReference type="NCBIfam" id="TIGR02325">
    <property type="entry name" value="C_P_lyase_phnF"/>
    <property type="match status" value="1"/>
</dbReference>
<dbReference type="Pfam" id="PF00392">
    <property type="entry name" value="GntR"/>
    <property type="match status" value="1"/>
</dbReference>
<dbReference type="PROSITE" id="PS50949">
    <property type="entry name" value="HTH_GNTR"/>
    <property type="match status" value="1"/>
</dbReference>
<evidence type="ECO:0000313" key="5">
    <source>
        <dbReference type="EMBL" id="STV15208.1"/>
    </source>
</evidence>
<keyword evidence="2" id="KW-0238">DNA-binding</keyword>
<dbReference type="InterPro" id="IPR000524">
    <property type="entry name" value="Tscrpt_reg_HTH_GntR"/>
</dbReference>
<dbReference type="Pfam" id="PF07702">
    <property type="entry name" value="UTRA"/>
    <property type="match status" value="1"/>
</dbReference>
<accession>A0A378AR16</accession>
<reference evidence="5 6" key="1">
    <citation type="submission" date="2018-06" db="EMBL/GenBank/DDBJ databases">
        <authorList>
            <consortium name="Pathogen Informatics"/>
            <person name="Doyle S."/>
        </authorList>
    </citation>
    <scope>NUCLEOTIDE SEQUENCE [LARGE SCALE GENOMIC DNA]</scope>
    <source>
        <strain evidence="5 6">NCTC9504</strain>
    </source>
</reference>
<sequence>MHLSRHPTSYPTRYQEIAARLEQELRHHYRCGDYLPAEQQLATRFDVNRHTLRRAIDQLVERGWVQRRQGVGVLVLMRPINYPLNAQARFSQNLLEQGSDPTSEKLLSVLRPASAHVAEAFGINEGENVIHLRTLRRVNGVALCLIDHYFADLRFWPVLQTFSHGSLHDLLRDRLNVELTRVRTKISARRAQAKESKLLEIPNMAPLLCVRTLNSREGESLTAEYSVSLTRADMIELPWSTECTSIPPPASAGCPCWPTVNRRTFWRAWSPCSWRRNMN</sequence>